<organism evidence="2 3">
    <name type="scientific">Mauremys mutica</name>
    <name type="common">yellowpond turtle</name>
    <dbReference type="NCBI Taxonomy" id="74926"/>
    <lineage>
        <taxon>Eukaryota</taxon>
        <taxon>Metazoa</taxon>
        <taxon>Chordata</taxon>
        <taxon>Craniata</taxon>
        <taxon>Vertebrata</taxon>
        <taxon>Euteleostomi</taxon>
        <taxon>Archelosauria</taxon>
        <taxon>Testudinata</taxon>
        <taxon>Testudines</taxon>
        <taxon>Cryptodira</taxon>
        <taxon>Durocryptodira</taxon>
        <taxon>Testudinoidea</taxon>
        <taxon>Geoemydidae</taxon>
        <taxon>Geoemydinae</taxon>
        <taxon>Mauremys</taxon>
    </lineage>
</organism>
<proteinExistence type="predicted"/>
<sequence length="109" mass="11758">MPREFIAASSGTVPLTRGGCGSHGDRSCFSESSIEHVALELLHLEVASPLSTSVQKVESFNDKNSARLEDVTPEASKDGKRFGWQEEGDEEEEMVVLEEGGHSEIAALP</sequence>
<dbReference type="AlphaFoldDB" id="A0A9D3XLT9"/>
<feature type="region of interest" description="Disordered" evidence="1">
    <location>
        <begin position="70"/>
        <end position="109"/>
    </location>
</feature>
<evidence type="ECO:0000313" key="3">
    <source>
        <dbReference type="Proteomes" id="UP000827986"/>
    </source>
</evidence>
<comment type="caution">
    <text evidence="2">The sequence shown here is derived from an EMBL/GenBank/DDBJ whole genome shotgun (WGS) entry which is preliminary data.</text>
</comment>
<evidence type="ECO:0000256" key="1">
    <source>
        <dbReference type="SAM" id="MobiDB-lite"/>
    </source>
</evidence>
<dbReference type="Proteomes" id="UP000827986">
    <property type="component" value="Unassembled WGS sequence"/>
</dbReference>
<dbReference type="EMBL" id="JAHDVG010000467">
    <property type="protein sequence ID" value="KAH1182201.1"/>
    <property type="molecule type" value="Genomic_DNA"/>
</dbReference>
<protein>
    <submittedName>
        <fullName evidence="2">Uncharacterized protein</fullName>
    </submittedName>
</protein>
<reference evidence="2" key="1">
    <citation type="submission" date="2021-09" db="EMBL/GenBank/DDBJ databases">
        <title>The genome of Mauremys mutica provides insights into the evolution of semi-aquatic lifestyle.</title>
        <authorList>
            <person name="Gong S."/>
            <person name="Gao Y."/>
        </authorList>
    </citation>
    <scope>NUCLEOTIDE SEQUENCE</scope>
    <source>
        <strain evidence="2">MM-2020</strain>
        <tissue evidence="2">Muscle</tissue>
    </source>
</reference>
<evidence type="ECO:0000313" key="2">
    <source>
        <dbReference type="EMBL" id="KAH1182201.1"/>
    </source>
</evidence>
<accession>A0A9D3XLT9</accession>
<feature type="compositionally biased region" description="Basic and acidic residues" evidence="1">
    <location>
        <begin position="70"/>
        <end position="84"/>
    </location>
</feature>
<name>A0A9D3XLT9_9SAUR</name>
<keyword evidence="3" id="KW-1185">Reference proteome</keyword>
<feature type="compositionally biased region" description="Acidic residues" evidence="1">
    <location>
        <begin position="86"/>
        <end position="96"/>
    </location>
</feature>
<gene>
    <name evidence="2" type="ORF">KIL84_009955</name>
</gene>